<evidence type="ECO:0000256" key="1">
    <source>
        <dbReference type="SAM" id="MobiDB-lite"/>
    </source>
</evidence>
<comment type="caution">
    <text evidence="2">The sequence shown here is derived from an EMBL/GenBank/DDBJ whole genome shotgun (WGS) entry which is preliminary data.</text>
</comment>
<dbReference type="InParanoid" id="A0A2R5FYL1"/>
<organism evidence="2 3">
    <name type="scientific">Hondaea fermentalgiana</name>
    <dbReference type="NCBI Taxonomy" id="2315210"/>
    <lineage>
        <taxon>Eukaryota</taxon>
        <taxon>Sar</taxon>
        <taxon>Stramenopiles</taxon>
        <taxon>Bigyra</taxon>
        <taxon>Labyrinthulomycetes</taxon>
        <taxon>Thraustochytrida</taxon>
        <taxon>Thraustochytriidae</taxon>
        <taxon>Hondaea</taxon>
    </lineage>
</organism>
<protein>
    <submittedName>
        <fullName evidence="2">Uncharacterized protein</fullName>
    </submittedName>
</protein>
<proteinExistence type="predicted"/>
<gene>
    <name evidence="2" type="ORF">FCC1311_000662</name>
</gene>
<evidence type="ECO:0000313" key="3">
    <source>
        <dbReference type="Proteomes" id="UP000241890"/>
    </source>
</evidence>
<feature type="region of interest" description="Disordered" evidence="1">
    <location>
        <begin position="18"/>
        <end position="56"/>
    </location>
</feature>
<evidence type="ECO:0000313" key="2">
    <source>
        <dbReference type="EMBL" id="GBG23846.1"/>
    </source>
</evidence>
<sequence length="86" mass="9341">MYDLERLKGIEAQDKSYNSQGNVFRFSEEASSSREPNPPQNADEVPAGTSESVPDTMEEEDLVKAALFANAALSGYTGGKLNVAIW</sequence>
<reference evidence="2 3" key="1">
    <citation type="submission" date="2017-12" db="EMBL/GenBank/DDBJ databases">
        <title>Sequencing, de novo assembly and annotation of complete genome of a new Thraustochytrid species, strain FCC1311.</title>
        <authorList>
            <person name="Sedici K."/>
            <person name="Godart F."/>
            <person name="Aiese Cigliano R."/>
            <person name="Sanseverino W."/>
            <person name="Barakat M."/>
            <person name="Ortet P."/>
            <person name="Marechal E."/>
            <person name="Cagnac O."/>
            <person name="Amato A."/>
        </authorList>
    </citation>
    <scope>NUCLEOTIDE SEQUENCE [LARGE SCALE GENOMIC DNA]</scope>
</reference>
<dbReference type="AlphaFoldDB" id="A0A2R5FYL1"/>
<dbReference type="Proteomes" id="UP000241890">
    <property type="component" value="Unassembled WGS sequence"/>
</dbReference>
<keyword evidence="3" id="KW-1185">Reference proteome</keyword>
<dbReference type="EMBL" id="BEYU01000001">
    <property type="protein sequence ID" value="GBG23846.1"/>
    <property type="molecule type" value="Genomic_DNA"/>
</dbReference>
<name>A0A2R5FYL1_9STRA</name>
<accession>A0A2R5FYL1</accession>